<evidence type="ECO:0000313" key="3">
    <source>
        <dbReference type="Proteomes" id="UP000298416"/>
    </source>
</evidence>
<dbReference type="InterPro" id="IPR008507">
    <property type="entry name" value="DUF789"/>
</dbReference>
<feature type="region of interest" description="Disordered" evidence="1">
    <location>
        <begin position="80"/>
        <end position="129"/>
    </location>
</feature>
<dbReference type="PANTHER" id="PTHR31343:SF3">
    <property type="entry name" value="DUF789 DOMAIN-CONTAINING PROTEIN"/>
    <property type="match status" value="1"/>
</dbReference>
<comment type="caution">
    <text evidence="2">The sequence shown here is derived from an EMBL/GenBank/DDBJ whole genome shotgun (WGS) entry which is preliminary data.</text>
</comment>
<feature type="compositionally biased region" description="Basic and acidic residues" evidence="1">
    <location>
        <begin position="231"/>
        <end position="241"/>
    </location>
</feature>
<dbReference type="Proteomes" id="UP000298416">
    <property type="component" value="Unassembled WGS sequence"/>
</dbReference>
<dbReference type="AlphaFoldDB" id="A0A8X8XS28"/>
<reference evidence="2" key="2">
    <citation type="submission" date="2020-08" db="EMBL/GenBank/DDBJ databases">
        <title>Plant Genome Project.</title>
        <authorList>
            <person name="Zhang R.-G."/>
        </authorList>
    </citation>
    <scope>NUCLEOTIDE SEQUENCE</scope>
    <source>
        <strain evidence="2">Huo1</strain>
        <tissue evidence="2">Leaf</tissue>
    </source>
</reference>
<organism evidence="2">
    <name type="scientific">Salvia splendens</name>
    <name type="common">Scarlet sage</name>
    <dbReference type="NCBI Taxonomy" id="180675"/>
    <lineage>
        <taxon>Eukaryota</taxon>
        <taxon>Viridiplantae</taxon>
        <taxon>Streptophyta</taxon>
        <taxon>Embryophyta</taxon>
        <taxon>Tracheophyta</taxon>
        <taxon>Spermatophyta</taxon>
        <taxon>Magnoliopsida</taxon>
        <taxon>eudicotyledons</taxon>
        <taxon>Gunneridae</taxon>
        <taxon>Pentapetalae</taxon>
        <taxon>asterids</taxon>
        <taxon>lamiids</taxon>
        <taxon>Lamiales</taxon>
        <taxon>Lamiaceae</taxon>
        <taxon>Nepetoideae</taxon>
        <taxon>Mentheae</taxon>
        <taxon>Salviinae</taxon>
        <taxon>Salvia</taxon>
        <taxon>Salvia subgen. Calosphace</taxon>
        <taxon>core Calosphace</taxon>
    </lineage>
</organism>
<evidence type="ECO:0000256" key="1">
    <source>
        <dbReference type="SAM" id="MobiDB-lite"/>
    </source>
</evidence>
<keyword evidence="3" id="KW-1185">Reference proteome</keyword>
<feature type="region of interest" description="Disordered" evidence="1">
    <location>
        <begin position="156"/>
        <end position="307"/>
    </location>
</feature>
<accession>A0A8X8XS28</accession>
<reference evidence="2" key="1">
    <citation type="submission" date="2018-01" db="EMBL/GenBank/DDBJ databases">
        <authorList>
            <person name="Mao J.F."/>
        </authorList>
    </citation>
    <scope>NUCLEOTIDE SEQUENCE</scope>
    <source>
        <strain evidence="2">Huo1</strain>
        <tissue evidence="2">Leaf</tissue>
    </source>
</reference>
<sequence>MRKLNKLWHPWEREKQDYFTLGDLWNSYDEWSACGAGVPVISDDGQKLIQYFLSVTGPPSARLKEREVSHEAELDVDTNVATEHRQAAPSRRDRSERRITRRPARMSDRTEPMTIRGLEPLPPPTPPLDAGSLAMEHMLASLARLEAELKELKLANQRDRGPVAASAPQRPDPEPPSGRPVQPLHAPATSAYQTGPARSMLGNSTAGGFLGFPSNPSHVLGMQQPSSGAHPGEREVSHEAELDVDTNVATEHRQAAPSRRDRSERRITRRPAREESDSVSETRESCSDSFSDESESEKVSSRWDRCSSEGGMSEHDALCHPNGRLGNLYFQYFEKSSPYGRVPLVDKISGFAQRYPGLVSLRSVDLSPASWMAVAWYPIYHIPAGRTVKDLQTCFLTYHTLSSSFQDMNLEADGEHVKRRRGRGESLSLAPFGLASYKLQGGVWVSDKMGRDRERLVSLVSVADSWLKQLRVQHHDFDYFRGIRHD</sequence>
<feature type="compositionally biased region" description="Basic and acidic residues" evidence="1">
    <location>
        <begin position="82"/>
        <end position="98"/>
    </location>
</feature>
<feature type="compositionally biased region" description="Basic and acidic residues" evidence="1">
    <location>
        <begin position="250"/>
        <end position="286"/>
    </location>
</feature>
<evidence type="ECO:0000313" key="2">
    <source>
        <dbReference type="EMBL" id="KAG6419505.1"/>
    </source>
</evidence>
<dbReference type="Pfam" id="PF05623">
    <property type="entry name" value="DUF789"/>
    <property type="match status" value="2"/>
</dbReference>
<gene>
    <name evidence="2" type="ORF">SASPL_121727</name>
</gene>
<name>A0A8X8XS28_SALSN</name>
<dbReference type="EMBL" id="PNBA02000007">
    <property type="protein sequence ID" value="KAG6419505.1"/>
    <property type="molecule type" value="Genomic_DNA"/>
</dbReference>
<feature type="compositionally biased region" description="Basic and acidic residues" evidence="1">
    <location>
        <begin position="296"/>
        <end position="307"/>
    </location>
</feature>
<dbReference type="PANTHER" id="PTHR31343">
    <property type="entry name" value="T15D22.8"/>
    <property type="match status" value="1"/>
</dbReference>
<protein>
    <submittedName>
        <fullName evidence="2">Uncharacterized protein</fullName>
    </submittedName>
</protein>
<proteinExistence type="predicted"/>